<feature type="site" description="Cleavage; by autolysis" evidence="13">
    <location>
        <begin position="199"/>
        <end position="200"/>
    </location>
</feature>
<comment type="pathway">
    <text evidence="13">Amino-acid biosynthesis; L-arginine biosynthesis; L-ornithine and N-acetyl-L-glutamate from L-glutamate and N(2)-acetyl-L-ornithine (cyclic): step 1/1.</text>
</comment>
<dbReference type="UniPathway" id="UPA00068">
    <property type="reaction ID" value="UER00106"/>
</dbReference>
<dbReference type="FunFam" id="3.60.70.12:FF:000001">
    <property type="entry name" value="Arginine biosynthesis bifunctional protein ArgJ, chloroplastic"/>
    <property type="match status" value="1"/>
</dbReference>
<comment type="catalytic activity">
    <reaction evidence="10 13">
        <text>L-glutamate + acetyl-CoA = N-acetyl-L-glutamate + CoA + H(+)</text>
        <dbReference type="Rhea" id="RHEA:24292"/>
        <dbReference type="ChEBI" id="CHEBI:15378"/>
        <dbReference type="ChEBI" id="CHEBI:29985"/>
        <dbReference type="ChEBI" id="CHEBI:44337"/>
        <dbReference type="ChEBI" id="CHEBI:57287"/>
        <dbReference type="ChEBI" id="CHEBI:57288"/>
        <dbReference type="EC" id="2.3.1.1"/>
    </reaction>
</comment>
<feature type="binding site" evidence="13">
    <location>
        <position position="408"/>
    </location>
    <ligand>
        <name>substrate</name>
    </ligand>
</feature>
<dbReference type="CDD" id="cd02152">
    <property type="entry name" value="OAT"/>
    <property type="match status" value="1"/>
</dbReference>
<keyword evidence="4 13" id="KW-0055">Arginine biosynthesis</keyword>
<evidence type="ECO:0000256" key="7">
    <source>
        <dbReference type="ARBA" id="ARBA00022813"/>
    </source>
</evidence>
<reference evidence="14 15" key="1">
    <citation type="journal article" date="2015" name="Stand. Genomic Sci.">
        <title>Genomic Encyclopedia of Bacterial and Archaeal Type Strains, Phase III: the genomes of soil and plant-associated and newly described type strains.</title>
        <authorList>
            <person name="Whitman W.B."/>
            <person name="Woyke T."/>
            <person name="Klenk H.P."/>
            <person name="Zhou Y."/>
            <person name="Lilburn T.G."/>
            <person name="Beck B.J."/>
            <person name="De Vos P."/>
            <person name="Vandamme P."/>
            <person name="Eisen J.A."/>
            <person name="Garrity G."/>
            <person name="Hugenholtz P."/>
            <person name="Kyrpides N.C."/>
        </authorList>
    </citation>
    <scope>NUCLEOTIDE SEQUENCE [LARGE SCALE GENOMIC DNA]</scope>
    <source>
        <strain evidence="14 15">CV53</strain>
    </source>
</reference>
<dbReference type="Proteomes" id="UP000295689">
    <property type="component" value="Unassembled WGS sequence"/>
</dbReference>
<feature type="binding site" evidence="13">
    <location>
        <position position="413"/>
    </location>
    <ligand>
        <name>substrate</name>
    </ligand>
</feature>
<comment type="function">
    <text evidence="12 13">Catalyzes two activities which are involved in the cyclic version of arginine biosynthesis: the synthesis of N-acetylglutamate from glutamate and acetyl-CoA as the acetyl donor, and of ornithine by transacetylation between N(2)-acetylornithine and glutamate.</text>
</comment>
<dbReference type="EC" id="2.3.1.1" evidence="13"/>
<evidence type="ECO:0000256" key="12">
    <source>
        <dbReference type="ARBA" id="ARBA00054976"/>
    </source>
</evidence>
<dbReference type="FunFam" id="3.30.2330.10:FF:000001">
    <property type="entry name" value="Arginine biosynthesis bifunctional protein ArgJ, mitochondrial"/>
    <property type="match status" value="1"/>
</dbReference>
<dbReference type="PANTHER" id="PTHR23100:SF0">
    <property type="entry name" value="ARGININE BIOSYNTHESIS BIFUNCTIONAL PROTEIN ARGJ, MITOCHONDRIAL"/>
    <property type="match status" value="1"/>
</dbReference>
<evidence type="ECO:0000313" key="14">
    <source>
        <dbReference type="EMBL" id="TCN27894.1"/>
    </source>
</evidence>
<evidence type="ECO:0000256" key="6">
    <source>
        <dbReference type="ARBA" id="ARBA00022679"/>
    </source>
</evidence>
<feature type="binding site" evidence="13">
    <location>
        <position position="200"/>
    </location>
    <ligand>
        <name>substrate</name>
    </ligand>
</feature>
<dbReference type="FunFam" id="3.10.20.340:FF:000001">
    <property type="entry name" value="Arginine biosynthesis bifunctional protein ArgJ, chloroplastic"/>
    <property type="match status" value="1"/>
</dbReference>
<feature type="site" description="Involved in the stabilization of negative charge on the oxyanion by the formation of the oxyanion hole" evidence="13">
    <location>
        <position position="127"/>
    </location>
</feature>
<dbReference type="Gene3D" id="3.30.2330.10">
    <property type="entry name" value="arginine biosynthesis bifunctional protein suprefamily"/>
    <property type="match status" value="1"/>
</dbReference>
<evidence type="ECO:0000256" key="2">
    <source>
        <dbReference type="ARBA" id="ARBA00006774"/>
    </source>
</evidence>
<dbReference type="Pfam" id="PF01960">
    <property type="entry name" value="ArgJ"/>
    <property type="match status" value="1"/>
</dbReference>
<evidence type="ECO:0000256" key="1">
    <source>
        <dbReference type="ARBA" id="ARBA00004496"/>
    </source>
</evidence>
<dbReference type="InterPro" id="IPR002813">
    <property type="entry name" value="Arg_biosynth_ArgJ"/>
</dbReference>
<feature type="binding site" evidence="13">
    <location>
        <position position="163"/>
    </location>
    <ligand>
        <name>substrate</name>
    </ligand>
</feature>
<dbReference type="InterPro" id="IPR016117">
    <property type="entry name" value="ArgJ-like_dom_sf"/>
</dbReference>
<evidence type="ECO:0000256" key="5">
    <source>
        <dbReference type="ARBA" id="ARBA00022605"/>
    </source>
</evidence>
<evidence type="ECO:0000256" key="10">
    <source>
        <dbReference type="ARBA" id="ARBA00048372"/>
    </source>
</evidence>
<keyword evidence="7 13" id="KW-0068">Autocatalytic cleavage</keyword>
<comment type="subcellular location">
    <subcellularLocation>
        <location evidence="1 13">Cytoplasm</location>
    </subcellularLocation>
</comment>
<evidence type="ECO:0000256" key="8">
    <source>
        <dbReference type="ARBA" id="ARBA00023268"/>
    </source>
</evidence>
<evidence type="ECO:0000256" key="13">
    <source>
        <dbReference type="HAMAP-Rule" id="MF_01106"/>
    </source>
</evidence>
<feature type="site" description="Involved in the stabilization of negative charge on the oxyanion by the formation of the oxyanion hole" evidence="13">
    <location>
        <position position="126"/>
    </location>
</feature>
<dbReference type="NCBIfam" id="TIGR00120">
    <property type="entry name" value="ArgJ"/>
    <property type="match status" value="1"/>
</dbReference>
<dbReference type="InterPro" id="IPR042195">
    <property type="entry name" value="ArgJ_beta_C"/>
</dbReference>
<keyword evidence="9 13" id="KW-0012">Acyltransferase</keyword>
<dbReference type="HAMAP" id="MF_01106">
    <property type="entry name" value="ArgJ"/>
    <property type="match status" value="1"/>
</dbReference>
<dbReference type="GO" id="GO:0004042">
    <property type="term" value="F:L-glutamate N-acetyltransferase activity"/>
    <property type="evidence" value="ECO:0007669"/>
    <property type="project" value="UniProtKB-UniRule"/>
</dbReference>
<comment type="catalytic activity">
    <reaction evidence="11 13">
        <text>N(2)-acetyl-L-ornithine + L-glutamate = N-acetyl-L-glutamate + L-ornithine</text>
        <dbReference type="Rhea" id="RHEA:15349"/>
        <dbReference type="ChEBI" id="CHEBI:29985"/>
        <dbReference type="ChEBI" id="CHEBI:44337"/>
        <dbReference type="ChEBI" id="CHEBI:46911"/>
        <dbReference type="ChEBI" id="CHEBI:57805"/>
        <dbReference type="EC" id="2.3.1.35"/>
    </reaction>
</comment>
<gene>
    <name evidence="13" type="primary">argJ</name>
    <name evidence="14" type="ORF">EV146_101224</name>
</gene>
<keyword evidence="13" id="KW-0963">Cytoplasm</keyword>
<feature type="chain" id="PRO_5023276227" description="Arginine biosynthesis bifunctional protein ArgJ beta chain" evidence="13">
    <location>
        <begin position="200"/>
        <end position="413"/>
    </location>
</feature>
<proteinExistence type="inferred from homology"/>
<dbReference type="SUPFAM" id="SSF56266">
    <property type="entry name" value="DmpA/ArgJ-like"/>
    <property type="match status" value="1"/>
</dbReference>
<comment type="caution">
    <text evidence="14">The sequence shown here is derived from an EMBL/GenBank/DDBJ whole genome shotgun (WGS) entry which is preliminary data.</text>
</comment>
<feature type="chain" id="PRO_5023276226" description="Arginine biosynthesis bifunctional protein ArgJ alpha chain" evidence="13">
    <location>
        <begin position="1"/>
        <end position="199"/>
    </location>
</feature>
<comment type="subunit">
    <text evidence="3 13">Heterotetramer of two alpha and two beta chains.</text>
</comment>
<sequence>MKQALSVSNKEIVSLVENGGVLSPKGYKAGAVHAGLRYNRLDIGVLISETPASCAAVYTTSHFQAAPLKVTQESIANEGKIQAVIVNSACANACTGEQGLKDAYKMRTLTSEKFNVSEDYIAVASTGVIGEYLPMDKIESGINSLEPGKGGENAEDFQKAILTTDTVMKSSCYQAEIGGKSVHVGGAAKGSGMIHPNMATMLGFLTTDAAISPEHLSAALKEVTDITFNQITVDGDTSTNDMVIVMANGQAGNKPLTPDHSDWPVFVKLLKENCESLAKQIARDGEGATKLIEVAVKGAVSNDEARTIAKQIVGSNLVKTAVYGADANWGRIIGAVGQANASVNPETVDIELGPIVMLKGSNPVAFSEEEAKAYLEKDTIHIMVDLNMGDGSGTAWGCDLSYDYVKINASYRT</sequence>
<evidence type="ECO:0000256" key="9">
    <source>
        <dbReference type="ARBA" id="ARBA00023315"/>
    </source>
</evidence>
<keyword evidence="8 13" id="KW-0511">Multifunctional enzyme</keyword>
<dbReference type="NCBIfam" id="NF003802">
    <property type="entry name" value="PRK05388.1"/>
    <property type="match status" value="1"/>
</dbReference>
<dbReference type="Gene3D" id="3.60.70.12">
    <property type="entry name" value="L-amino peptidase D-ALA esterase/amidase"/>
    <property type="match status" value="1"/>
</dbReference>
<dbReference type="PANTHER" id="PTHR23100">
    <property type="entry name" value="ARGININE BIOSYNTHESIS BIFUNCTIONAL PROTEIN ARGJ"/>
    <property type="match status" value="1"/>
</dbReference>
<keyword evidence="15" id="KW-1185">Reference proteome</keyword>
<organism evidence="14 15">
    <name type="scientific">Mesobacillus foraminis</name>
    <dbReference type="NCBI Taxonomy" id="279826"/>
    <lineage>
        <taxon>Bacteria</taxon>
        <taxon>Bacillati</taxon>
        <taxon>Bacillota</taxon>
        <taxon>Bacilli</taxon>
        <taxon>Bacillales</taxon>
        <taxon>Bacillaceae</taxon>
        <taxon>Mesobacillus</taxon>
    </lineage>
</organism>
<evidence type="ECO:0000256" key="3">
    <source>
        <dbReference type="ARBA" id="ARBA00011475"/>
    </source>
</evidence>
<dbReference type="GO" id="GO:0006526">
    <property type="term" value="P:L-arginine biosynthetic process"/>
    <property type="evidence" value="ECO:0007669"/>
    <property type="project" value="UniProtKB-UniRule"/>
</dbReference>
<dbReference type="EC" id="2.3.1.35" evidence="13"/>
<feature type="binding site" evidence="13">
    <location>
        <position position="189"/>
    </location>
    <ligand>
        <name>substrate</name>
    </ligand>
</feature>
<dbReference type="GO" id="GO:0005737">
    <property type="term" value="C:cytoplasm"/>
    <property type="evidence" value="ECO:0007669"/>
    <property type="project" value="UniProtKB-SubCell"/>
</dbReference>
<comment type="pathway">
    <text evidence="13">Amino-acid biosynthesis; L-arginine biosynthesis; N(2)-acetyl-L-ornithine from L-glutamate: step 1/4.</text>
</comment>
<accession>A0A4R2BPK6</accession>
<feature type="binding site" evidence="13">
    <location>
        <position position="286"/>
    </location>
    <ligand>
        <name>substrate</name>
    </ligand>
</feature>
<keyword evidence="6 13" id="KW-0808">Transferase</keyword>
<evidence type="ECO:0000313" key="15">
    <source>
        <dbReference type="Proteomes" id="UP000295689"/>
    </source>
</evidence>
<keyword evidence="5 13" id="KW-0028">Amino-acid biosynthesis</keyword>
<comment type="similarity">
    <text evidence="2 13">Belongs to the ArgJ family.</text>
</comment>
<name>A0A4R2BPK6_9BACI</name>
<dbReference type="EMBL" id="SLVV01000001">
    <property type="protein sequence ID" value="TCN27894.1"/>
    <property type="molecule type" value="Genomic_DNA"/>
</dbReference>
<dbReference type="GO" id="GO:0004358">
    <property type="term" value="F:L-glutamate N-acetyltransferase activity, acting on acetyl-L-ornithine as donor"/>
    <property type="evidence" value="ECO:0007669"/>
    <property type="project" value="UniProtKB-UniRule"/>
</dbReference>
<dbReference type="GO" id="GO:0006592">
    <property type="term" value="P:ornithine biosynthetic process"/>
    <property type="evidence" value="ECO:0007669"/>
    <property type="project" value="TreeGrafter"/>
</dbReference>
<protein>
    <recommendedName>
        <fullName evidence="13">Arginine biosynthesis bifunctional protein ArgJ</fullName>
    </recommendedName>
    <domain>
        <recommendedName>
            <fullName evidence="13">Glutamate N-acetyltransferase</fullName>
            <ecNumber evidence="13">2.3.1.35</ecNumber>
        </recommendedName>
        <alternativeName>
            <fullName evidence="13">Ornithine acetyltransferase</fullName>
            <shortName evidence="13">OATase</shortName>
        </alternativeName>
        <alternativeName>
            <fullName evidence="13">Ornithine transacetylase</fullName>
        </alternativeName>
    </domain>
    <domain>
        <recommendedName>
            <fullName evidence="13">Amino-acid acetyltransferase</fullName>
            <ecNumber evidence="13">2.3.1.1</ecNumber>
        </recommendedName>
        <alternativeName>
            <fullName evidence="13">N-acetylglutamate synthase</fullName>
            <shortName evidence="13">AGSase</shortName>
        </alternativeName>
    </domain>
    <component>
        <recommendedName>
            <fullName evidence="13">Arginine biosynthesis bifunctional protein ArgJ alpha chain</fullName>
        </recommendedName>
    </component>
    <component>
        <recommendedName>
            <fullName evidence="13">Arginine biosynthesis bifunctional protein ArgJ beta chain</fullName>
        </recommendedName>
    </component>
</protein>
<evidence type="ECO:0000256" key="11">
    <source>
        <dbReference type="ARBA" id="ARBA00049439"/>
    </source>
</evidence>
<dbReference type="AlphaFoldDB" id="A0A4R2BPK6"/>
<dbReference type="RefSeq" id="WP_132000917.1">
    <property type="nucleotide sequence ID" value="NZ_JABUHM010000006.1"/>
</dbReference>
<dbReference type="Gene3D" id="3.10.20.340">
    <property type="entry name" value="ArgJ beta chain, C-terminal domain"/>
    <property type="match status" value="1"/>
</dbReference>
<evidence type="ECO:0000256" key="4">
    <source>
        <dbReference type="ARBA" id="ARBA00022571"/>
    </source>
</evidence>
<feature type="active site" description="Nucleophile" evidence="13">
    <location>
        <position position="200"/>
    </location>
</feature>